<dbReference type="SMART" id="SM00382">
    <property type="entry name" value="AAA"/>
    <property type="match status" value="1"/>
</dbReference>
<dbReference type="EMBL" id="LAVA02000083">
    <property type="protein sequence ID" value="OIJ64342.1"/>
    <property type="molecule type" value="Genomic_DNA"/>
</dbReference>
<name>A0A1J4NTA0_9ACTN</name>
<keyword evidence="5" id="KW-1185">Reference proteome</keyword>
<dbReference type="GO" id="GO:0005524">
    <property type="term" value="F:ATP binding"/>
    <property type="evidence" value="ECO:0007669"/>
    <property type="project" value="UniProtKB-KW"/>
</dbReference>
<organism evidence="4 5">
    <name type="scientific">Streptomyces mangrovisoli</name>
    <dbReference type="NCBI Taxonomy" id="1428628"/>
    <lineage>
        <taxon>Bacteria</taxon>
        <taxon>Bacillati</taxon>
        <taxon>Actinomycetota</taxon>
        <taxon>Actinomycetes</taxon>
        <taxon>Kitasatosporales</taxon>
        <taxon>Streptomycetaceae</taxon>
        <taxon>Streptomyces</taxon>
    </lineage>
</organism>
<dbReference type="OrthoDB" id="5296765at2"/>
<gene>
    <name evidence="4" type="ORF">WN71_029785</name>
</gene>
<dbReference type="InterPro" id="IPR003439">
    <property type="entry name" value="ABC_transporter-like_ATP-bd"/>
</dbReference>
<dbReference type="STRING" id="1428628.WN71_029785"/>
<accession>A0A1J4NTA0</accession>
<dbReference type="PANTHER" id="PTHR43158:SF5">
    <property type="entry name" value="ABC TRANSPORTER, ATP-BINDING PROTEIN"/>
    <property type="match status" value="1"/>
</dbReference>
<keyword evidence="2 4" id="KW-0067">ATP-binding</keyword>
<dbReference type="PANTHER" id="PTHR43158">
    <property type="entry name" value="SKFA PEPTIDE EXPORT ATP-BINDING PROTEIN SKFE"/>
    <property type="match status" value="1"/>
</dbReference>
<evidence type="ECO:0000313" key="5">
    <source>
        <dbReference type="Proteomes" id="UP000034196"/>
    </source>
</evidence>
<evidence type="ECO:0000256" key="1">
    <source>
        <dbReference type="ARBA" id="ARBA00022741"/>
    </source>
</evidence>
<proteinExistence type="predicted"/>
<dbReference type="AlphaFoldDB" id="A0A1J4NTA0"/>
<dbReference type="Proteomes" id="UP000034196">
    <property type="component" value="Unassembled WGS sequence"/>
</dbReference>
<keyword evidence="1" id="KW-0547">Nucleotide-binding</keyword>
<reference evidence="4" key="1">
    <citation type="submission" date="2016-10" db="EMBL/GenBank/DDBJ databases">
        <title>Genome sequence of Streptomyces mangrovisoli MUSC 149.</title>
        <authorList>
            <person name="Lee L.-H."/>
            <person name="Ser H.-L."/>
        </authorList>
    </citation>
    <scope>NUCLEOTIDE SEQUENCE [LARGE SCALE GENOMIC DNA]</scope>
    <source>
        <strain evidence="4">MUSC 149</strain>
    </source>
</reference>
<dbReference type="SUPFAM" id="SSF52540">
    <property type="entry name" value="P-loop containing nucleoside triphosphate hydrolases"/>
    <property type="match status" value="1"/>
</dbReference>
<dbReference type="CDD" id="cd03230">
    <property type="entry name" value="ABC_DR_subfamily_A"/>
    <property type="match status" value="1"/>
</dbReference>
<dbReference type="RefSeq" id="WP_046591041.1">
    <property type="nucleotide sequence ID" value="NZ_LAVA02000083.1"/>
</dbReference>
<protein>
    <submittedName>
        <fullName evidence="4">ABC transporter ATP-binding protein</fullName>
    </submittedName>
</protein>
<evidence type="ECO:0000313" key="4">
    <source>
        <dbReference type="EMBL" id="OIJ64342.1"/>
    </source>
</evidence>
<dbReference type="Gene3D" id="3.40.50.300">
    <property type="entry name" value="P-loop containing nucleotide triphosphate hydrolases"/>
    <property type="match status" value="1"/>
</dbReference>
<dbReference type="Pfam" id="PF00005">
    <property type="entry name" value="ABC_tran"/>
    <property type="match status" value="1"/>
</dbReference>
<evidence type="ECO:0000259" key="3">
    <source>
        <dbReference type="PROSITE" id="PS50893"/>
    </source>
</evidence>
<comment type="caution">
    <text evidence="4">The sequence shown here is derived from an EMBL/GenBank/DDBJ whole genome shotgun (WGS) entry which is preliminary data.</text>
</comment>
<dbReference type="PROSITE" id="PS50893">
    <property type="entry name" value="ABC_TRANSPORTER_2"/>
    <property type="match status" value="1"/>
</dbReference>
<dbReference type="InterPro" id="IPR027417">
    <property type="entry name" value="P-loop_NTPase"/>
</dbReference>
<sequence>MTAAVSVTGLSRGYRGHQALTDLTFELGTPCVAGLLGRNGAGKTTLLRILAGQEFHDSGRVRVFGAEPLENDAVLRRMILVREDQTYPDLKVRHVPEAAALLYPNWDAELARTLLDAYELPPGRPIKKLSRGMRTALGIVVGLACRAEVTLFDEPYAGLDPVARALFYDQLLADYTAHPRCIVLSTHLIDEAAELLDRVLVLDRGRLVLDAPADDLRGAATVVTGPADGVERFAAGRTTLSRRTLGARTTAVMIGRLDARDREIADHLRLRLEAVTLQQLAVYAADHHDQFGLTTARAS</sequence>
<dbReference type="GO" id="GO:0016887">
    <property type="term" value="F:ATP hydrolysis activity"/>
    <property type="evidence" value="ECO:0007669"/>
    <property type="project" value="InterPro"/>
</dbReference>
<evidence type="ECO:0000256" key="2">
    <source>
        <dbReference type="ARBA" id="ARBA00022840"/>
    </source>
</evidence>
<feature type="domain" description="ABC transporter" evidence="3">
    <location>
        <begin position="5"/>
        <end position="229"/>
    </location>
</feature>
<dbReference type="InterPro" id="IPR003593">
    <property type="entry name" value="AAA+_ATPase"/>
</dbReference>